<dbReference type="InterPro" id="IPR042257">
    <property type="entry name" value="DGOK_C"/>
</dbReference>
<organism evidence="1 2">
    <name type="scientific">Roseibium aestuarii</name>
    <dbReference type="NCBI Taxonomy" id="2600299"/>
    <lineage>
        <taxon>Bacteria</taxon>
        <taxon>Pseudomonadati</taxon>
        <taxon>Pseudomonadota</taxon>
        <taxon>Alphaproteobacteria</taxon>
        <taxon>Hyphomicrobiales</taxon>
        <taxon>Stappiaceae</taxon>
        <taxon>Roseibium</taxon>
    </lineage>
</organism>
<dbReference type="Pfam" id="PF05035">
    <property type="entry name" value="DGOK"/>
    <property type="match status" value="1"/>
</dbReference>
<dbReference type="InterPro" id="IPR042258">
    <property type="entry name" value="DGOK_N"/>
</dbReference>
<protein>
    <submittedName>
        <fullName evidence="1">2-dehydro-3-deoxygalactonokinase</fullName>
    </submittedName>
</protein>
<dbReference type="EMBL" id="JBHUFA010000002">
    <property type="protein sequence ID" value="MFD1695868.1"/>
    <property type="molecule type" value="Genomic_DNA"/>
</dbReference>
<dbReference type="Proteomes" id="UP001597327">
    <property type="component" value="Unassembled WGS sequence"/>
</dbReference>
<comment type="caution">
    <text evidence="1">The sequence shown here is derived from an EMBL/GenBank/DDBJ whole genome shotgun (WGS) entry which is preliminary data.</text>
</comment>
<proteinExistence type="predicted"/>
<sequence>MTRSAPAGSAVIPGAISWIAVDWGTSRLRVFAMDANDRPIASASSDKGMGQLSRDAFEEALAELVSGWLADGPRPMIACGMVGARQGWIEAAYGPVPGPALSETGLVRAPATDPALALRILPGLAQQEPADVMRGEETQIAGFLSAHPGFDGLLCLPGTHSKWARLKDDQVLSFRTYMTGEMFALLSGHSVLRHSLAAAADMSETSGSRFVEGLDRARALRGNLSADLFSIRARGLLQGFTPVEAFDYLSGLLLGAELTAAAETDADLPVALIGSGPLGARYRQALGHFGRDAAMMDTTDATLAGLTAACHTLKEAGEWPAI</sequence>
<dbReference type="Gene3D" id="3.30.420.310">
    <property type="entry name" value="2-keto-3-deoxy-galactonokinase, C-terminal domain"/>
    <property type="match status" value="1"/>
</dbReference>
<reference evidence="2" key="1">
    <citation type="journal article" date="2019" name="Int. J. Syst. Evol. Microbiol.">
        <title>The Global Catalogue of Microorganisms (GCM) 10K type strain sequencing project: providing services to taxonomists for standard genome sequencing and annotation.</title>
        <authorList>
            <consortium name="The Broad Institute Genomics Platform"/>
            <consortium name="The Broad Institute Genome Sequencing Center for Infectious Disease"/>
            <person name="Wu L."/>
            <person name="Ma J."/>
        </authorList>
    </citation>
    <scope>NUCLEOTIDE SEQUENCE [LARGE SCALE GENOMIC DNA]</scope>
    <source>
        <strain evidence="2">JCM 3369</strain>
    </source>
</reference>
<dbReference type="RefSeq" id="WP_244304693.1">
    <property type="nucleotide sequence ID" value="NZ_VORA01000005.1"/>
</dbReference>
<evidence type="ECO:0000313" key="2">
    <source>
        <dbReference type="Proteomes" id="UP001597327"/>
    </source>
</evidence>
<dbReference type="Gene3D" id="3.30.420.300">
    <property type="entry name" value="2-keto-3-deoxy-galactonokinase, substrate binding domain"/>
    <property type="match status" value="1"/>
</dbReference>
<accession>A0ABW4JXJ1</accession>
<dbReference type="InterPro" id="IPR007729">
    <property type="entry name" value="DGOK"/>
</dbReference>
<evidence type="ECO:0000313" key="1">
    <source>
        <dbReference type="EMBL" id="MFD1695868.1"/>
    </source>
</evidence>
<name>A0ABW4JXJ1_9HYPH</name>
<gene>
    <name evidence="1" type="ORF">ACFSC7_10110</name>
</gene>
<keyword evidence="2" id="KW-1185">Reference proteome</keyword>